<evidence type="ECO:0000256" key="4">
    <source>
        <dbReference type="ARBA" id="ARBA00022606"/>
    </source>
</evidence>
<keyword evidence="9 15" id="KW-0297">G-protein coupled receptor</keyword>
<keyword evidence="5 15" id="KW-0812">Transmembrane</keyword>
<evidence type="ECO:0000256" key="1">
    <source>
        <dbReference type="ARBA" id="ARBA00004141"/>
    </source>
</evidence>
<keyword evidence="19" id="KW-1185">Reference proteome</keyword>
<dbReference type="PRINTS" id="PR00238">
    <property type="entry name" value="OPSIN"/>
</dbReference>
<keyword evidence="8 15" id="KW-0157">Chromophore</keyword>
<proteinExistence type="inferred from homology"/>
<dbReference type="FunFam" id="1.20.1070.10:FF:000044">
    <property type="entry name" value="Opsin, ultraviolet-sensitive"/>
    <property type="match status" value="1"/>
</dbReference>
<reference evidence="18" key="1">
    <citation type="submission" date="2021-11" db="EMBL/GenBank/DDBJ databases">
        <authorList>
            <person name="Schell T."/>
        </authorList>
    </citation>
    <scope>NUCLEOTIDE SEQUENCE</scope>
    <source>
        <strain evidence="18">M5</strain>
    </source>
</reference>
<comment type="caution">
    <text evidence="18">The sequence shown here is derived from an EMBL/GenBank/DDBJ whole genome shotgun (WGS) entry which is preliminary data.</text>
</comment>
<keyword evidence="11" id="KW-1015">Disulfide bond</keyword>
<dbReference type="OrthoDB" id="9996086at2759"/>
<evidence type="ECO:0000256" key="16">
    <source>
        <dbReference type="SAM" id="MobiDB-lite"/>
    </source>
</evidence>
<comment type="caution">
    <text evidence="15">Lacks conserved residue(s) required for the propagation of feature annotation.</text>
</comment>
<keyword evidence="14" id="KW-0844">Vision</keyword>
<keyword evidence="3" id="KW-0597">Phosphoprotein</keyword>
<dbReference type="SUPFAM" id="SSF81321">
    <property type="entry name" value="Family A G protein-coupled receptor-like"/>
    <property type="match status" value="2"/>
</dbReference>
<feature type="domain" description="G-protein coupled receptors family 1 profile" evidence="17">
    <location>
        <begin position="103"/>
        <end position="475"/>
    </location>
</feature>
<dbReference type="GO" id="GO:0007602">
    <property type="term" value="P:phototransduction"/>
    <property type="evidence" value="ECO:0007669"/>
    <property type="project" value="UniProtKB-KW"/>
</dbReference>
<evidence type="ECO:0000259" key="17">
    <source>
        <dbReference type="PROSITE" id="PS50262"/>
    </source>
</evidence>
<dbReference type="InterPro" id="IPR050125">
    <property type="entry name" value="GPCR_opsins"/>
</dbReference>
<evidence type="ECO:0000256" key="5">
    <source>
        <dbReference type="ARBA" id="ARBA00022692"/>
    </source>
</evidence>
<protein>
    <recommendedName>
        <fullName evidence="17">G-protein coupled receptors family 1 profile domain-containing protein</fullName>
    </recommendedName>
</protein>
<keyword evidence="12 15" id="KW-0675">Receptor</keyword>
<evidence type="ECO:0000256" key="2">
    <source>
        <dbReference type="ARBA" id="ARBA00022543"/>
    </source>
</evidence>
<sequence>MNPDSRNATTHLLLLSNQTDWQNSTHRNVIGIDPNSSNDSTLLLMATKTANSIGADVLDDDDLDGDDPFWTKEQLILIENFPSNVFVVMGLIVSIIGILGLIANGMVLFIFSRFKRLRSPPANTFIINLAFSDMLASILHSMSAYSNFNGRWAFGRLGCQLYAMGVGFFGFVSILTFSAIACERCLVIAGPATRPSVGLADGHWKVSRSQAQKVCALIWLHCAILVFKRLRSPPANTFIINLAFSDMLASILHSMSAYSNFNGRWAFGRLGCQLYAMGITCFGLVSILTFSAIACERCLVIGLANSRFRVSRSQAQKACGFIWLHCAILVSMPFFGWSSYLPEGLLTTCSWDYKTRTVSNRAYYILLLSAGFFLPLVVIFVSYGRIMTSVMSQARQMVCINSQNSVLRKLRRQTEIRTAQIVVSLILFYLTAWTPYAIVTLIGQFGPEDSQLSPLATAIPAYFAKTAVVLDPLVYGFSHPHFRASLRNYLSNVCMSRKMKIGSDIRPHRGGNSDGMSKFNSKSWPGGIPNSSYQSRGMTVYPTSACCALRICEPHNCTAATNSAVANQRRMLRTFRELSLQDVQQQETSFNGAKIASSNNSRRPSATNTIGRQKSTRRHQQQEDHHHQVFHQVKYKVRNAEFHSECCGPSALVVSTEAHHY</sequence>
<feature type="region of interest" description="Disordered" evidence="16">
    <location>
        <begin position="590"/>
        <end position="627"/>
    </location>
</feature>
<dbReference type="GO" id="GO:0007601">
    <property type="term" value="P:visual perception"/>
    <property type="evidence" value="ECO:0007669"/>
    <property type="project" value="UniProtKB-KW"/>
</dbReference>
<dbReference type="PRINTS" id="PR00237">
    <property type="entry name" value="GPCRRHODOPSN"/>
</dbReference>
<dbReference type="Gene3D" id="1.20.1070.10">
    <property type="entry name" value="Rhodopsin 7-helix transmembrane proteins"/>
    <property type="match status" value="2"/>
</dbReference>
<evidence type="ECO:0000313" key="19">
    <source>
        <dbReference type="Proteomes" id="UP000789390"/>
    </source>
</evidence>
<dbReference type="PANTHER" id="PTHR24240">
    <property type="entry name" value="OPSIN"/>
    <property type="match status" value="1"/>
</dbReference>
<dbReference type="Pfam" id="PF00001">
    <property type="entry name" value="7tm_1"/>
    <property type="match status" value="1"/>
</dbReference>
<keyword evidence="4 15" id="KW-0716">Sensory transduction</keyword>
<evidence type="ECO:0000256" key="12">
    <source>
        <dbReference type="ARBA" id="ARBA00023170"/>
    </source>
</evidence>
<keyword evidence="6 15" id="KW-0681">Retinal protein</keyword>
<evidence type="ECO:0000256" key="13">
    <source>
        <dbReference type="ARBA" id="ARBA00023224"/>
    </source>
</evidence>
<feature type="transmembrane region" description="Helical" evidence="15">
    <location>
        <begin position="85"/>
        <end position="111"/>
    </location>
</feature>
<dbReference type="GO" id="GO:0004930">
    <property type="term" value="F:G protein-coupled receptor activity"/>
    <property type="evidence" value="ECO:0007669"/>
    <property type="project" value="UniProtKB-KW"/>
</dbReference>
<dbReference type="InterPro" id="IPR017452">
    <property type="entry name" value="GPCR_Rhodpsn_7TM"/>
</dbReference>
<dbReference type="InterPro" id="IPR000276">
    <property type="entry name" value="GPCR_Rhodpsn"/>
</dbReference>
<comment type="subcellular location">
    <subcellularLocation>
        <location evidence="1 15">Membrane</location>
        <topology evidence="1 15">Multi-pass membrane protein</topology>
    </subcellularLocation>
</comment>
<name>A0A8J2S0S2_9CRUS</name>
<evidence type="ECO:0000256" key="15">
    <source>
        <dbReference type="RuleBase" id="RU004951"/>
    </source>
</evidence>
<evidence type="ECO:0000313" key="18">
    <source>
        <dbReference type="EMBL" id="CAH0109213.1"/>
    </source>
</evidence>
<dbReference type="GO" id="GO:0016020">
    <property type="term" value="C:membrane"/>
    <property type="evidence" value="ECO:0007669"/>
    <property type="project" value="UniProtKB-SubCell"/>
</dbReference>
<keyword evidence="7 15" id="KW-1133">Transmembrane helix</keyword>
<dbReference type="InterPro" id="IPR001760">
    <property type="entry name" value="Opsin"/>
</dbReference>
<evidence type="ECO:0000256" key="8">
    <source>
        <dbReference type="ARBA" id="ARBA00022991"/>
    </source>
</evidence>
<feature type="transmembrane region" description="Helical" evidence="15">
    <location>
        <begin position="162"/>
        <end position="182"/>
    </location>
</feature>
<feature type="transmembrane region" description="Helical" evidence="15">
    <location>
        <begin position="238"/>
        <end position="255"/>
    </location>
</feature>
<dbReference type="AlphaFoldDB" id="A0A8J2S0S2"/>
<evidence type="ECO:0000256" key="3">
    <source>
        <dbReference type="ARBA" id="ARBA00022553"/>
    </source>
</evidence>
<keyword evidence="13 15" id="KW-0807">Transducer</keyword>
<evidence type="ECO:0000256" key="7">
    <source>
        <dbReference type="ARBA" id="ARBA00022989"/>
    </source>
</evidence>
<evidence type="ECO:0000256" key="10">
    <source>
        <dbReference type="ARBA" id="ARBA00023136"/>
    </source>
</evidence>
<dbReference type="PROSITE" id="PS50262">
    <property type="entry name" value="G_PROTEIN_RECEP_F1_2"/>
    <property type="match status" value="1"/>
</dbReference>
<evidence type="ECO:0000256" key="11">
    <source>
        <dbReference type="ARBA" id="ARBA00023157"/>
    </source>
</evidence>
<feature type="transmembrane region" description="Helical" evidence="15">
    <location>
        <begin position="418"/>
        <end position="439"/>
    </location>
</feature>
<dbReference type="EMBL" id="CAKKLH010000292">
    <property type="protein sequence ID" value="CAH0109213.1"/>
    <property type="molecule type" value="Genomic_DNA"/>
</dbReference>
<dbReference type="GO" id="GO:0009881">
    <property type="term" value="F:photoreceptor activity"/>
    <property type="evidence" value="ECO:0007669"/>
    <property type="project" value="UniProtKB-KW"/>
</dbReference>
<feature type="transmembrane region" description="Helical" evidence="15">
    <location>
        <begin position="275"/>
        <end position="300"/>
    </location>
</feature>
<feature type="transmembrane region" description="Helical" evidence="15">
    <location>
        <begin position="321"/>
        <end position="342"/>
    </location>
</feature>
<evidence type="ECO:0000256" key="9">
    <source>
        <dbReference type="ARBA" id="ARBA00023040"/>
    </source>
</evidence>
<comment type="similarity">
    <text evidence="15">Belongs to the G-protein coupled receptor 1 family. Opsin subfamily.</text>
</comment>
<organism evidence="18 19">
    <name type="scientific">Daphnia galeata</name>
    <dbReference type="NCBI Taxonomy" id="27404"/>
    <lineage>
        <taxon>Eukaryota</taxon>
        <taxon>Metazoa</taxon>
        <taxon>Ecdysozoa</taxon>
        <taxon>Arthropoda</taxon>
        <taxon>Crustacea</taxon>
        <taxon>Branchiopoda</taxon>
        <taxon>Diplostraca</taxon>
        <taxon>Cladocera</taxon>
        <taxon>Anomopoda</taxon>
        <taxon>Daphniidae</taxon>
        <taxon>Daphnia</taxon>
    </lineage>
</organism>
<dbReference type="Proteomes" id="UP000789390">
    <property type="component" value="Unassembled WGS sequence"/>
</dbReference>
<feature type="transmembrane region" description="Helical" evidence="15">
    <location>
        <begin position="123"/>
        <end position="142"/>
    </location>
</feature>
<accession>A0A8J2S0S2</accession>
<feature type="transmembrane region" description="Helical" evidence="15">
    <location>
        <begin position="362"/>
        <end position="383"/>
    </location>
</feature>
<evidence type="ECO:0000256" key="14">
    <source>
        <dbReference type="ARBA" id="ARBA00023305"/>
    </source>
</evidence>
<keyword evidence="2 15" id="KW-0600">Photoreceptor protein</keyword>
<feature type="compositionally biased region" description="Polar residues" evidence="16">
    <location>
        <begin position="590"/>
        <end position="613"/>
    </location>
</feature>
<keyword evidence="10 15" id="KW-0472">Membrane</keyword>
<gene>
    <name evidence="18" type="ORF">DGAL_LOCUS12682</name>
</gene>
<evidence type="ECO:0000256" key="6">
    <source>
        <dbReference type="ARBA" id="ARBA00022925"/>
    </source>
</evidence>